<organism evidence="2 3">
    <name type="scientific">Mucilaginibacter mali</name>
    <dbReference type="NCBI Taxonomy" id="2740462"/>
    <lineage>
        <taxon>Bacteria</taxon>
        <taxon>Pseudomonadati</taxon>
        <taxon>Bacteroidota</taxon>
        <taxon>Sphingobacteriia</taxon>
        <taxon>Sphingobacteriales</taxon>
        <taxon>Sphingobacteriaceae</taxon>
        <taxon>Mucilaginibacter</taxon>
    </lineage>
</organism>
<dbReference type="AlphaFoldDB" id="A0A7D4TM12"/>
<reference evidence="2 3" key="1">
    <citation type="submission" date="2020-05" db="EMBL/GenBank/DDBJ databases">
        <title>Mucilaginibacter mali sp. nov.</title>
        <authorList>
            <person name="Kim H.S."/>
            <person name="Lee K.C."/>
            <person name="Suh M.K."/>
            <person name="Kim J.-S."/>
            <person name="Han K.-I."/>
            <person name="Eom M.K."/>
            <person name="Shin Y.K."/>
            <person name="Lee J.-S."/>
        </authorList>
    </citation>
    <scope>NUCLEOTIDE SEQUENCE [LARGE SCALE GENOMIC DNA]</scope>
    <source>
        <strain evidence="2 3">G2-14</strain>
    </source>
</reference>
<dbReference type="Proteomes" id="UP000505355">
    <property type="component" value="Chromosome"/>
</dbReference>
<evidence type="ECO:0000256" key="1">
    <source>
        <dbReference type="SAM" id="SignalP"/>
    </source>
</evidence>
<dbReference type="RefSeq" id="WP_173413434.1">
    <property type="nucleotide sequence ID" value="NZ_CP054139.1"/>
</dbReference>
<keyword evidence="3" id="KW-1185">Reference proteome</keyword>
<sequence>MKRSQLPIVCFLLLATLCAFTLKQDKTEKDEQVFFKHADEALSAIEQGAGKLNIKGVAIVMFVPGDSVRSWVSKMKIVGQMKKGSSNLLGVASAKAAEMADTYQDSGSGIRPPLKGEYGYKGGVMKKVRSGYVMAVFSGGSPDQDKEAATGGAELLAKYFN</sequence>
<evidence type="ECO:0008006" key="4">
    <source>
        <dbReference type="Google" id="ProtNLM"/>
    </source>
</evidence>
<evidence type="ECO:0000313" key="2">
    <source>
        <dbReference type="EMBL" id="QKJ28734.1"/>
    </source>
</evidence>
<dbReference type="EMBL" id="CP054139">
    <property type="protein sequence ID" value="QKJ28734.1"/>
    <property type="molecule type" value="Genomic_DNA"/>
</dbReference>
<evidence type="ECO:0000313" key="3">
    <source>
        <dbReference type="Proteomes" id="UP000505355"/>
    </source>
</evidence>
<proteinExistence type="predicted"/>
<keyword evidence="1" id="KW-0732">Signal</keyword>
<name>A0A7D4TM12_9SPHI</name>
<feature type="signal peptide" evidence="1">
    <location>
        <begin position="1"/>
        <end position="21"/>
    </location>
</feature>
<feature type="chain" id="PRO_5028869007" description="Heme-binding protein" evidence="1">
    <location>
        <begin position="22"/>
        <end position="161"/>
    </location>
</feature>
<gene>
    <name evidence="2" type="ORF">HQ865_02825</name>
</gene>
<accession>A0A7D4TM12</accession>
<protein>
    <recommendedName>
        <fullName evidence="4">Heme-binding protein</fullName>
    </recommendedName>
</protein>
<dbReference type="KEGG" id="mmab:HQ865_02825"/>